<dbReference type="InterPro" id="IPR028202">
    <property type="entry name" value="Reductase_C"/>
</dbReference>
<protein>
    <submittedName>
        <fullName evidence="7">Putative ferredoxin reductase</fullName>
    </submittedName>
</protein>
<evidence type="ECO:0000259" key="5">
    <source>
        <dbReference type="Pfam" id="PF07992"/>
    </source>
</evidence>
<evidence type="ECO:0000256" key="1">
    <source>
        <dbReference type="ARBA" id="ARBA00001974"/>
    </source>
</evidence>
<dbReference type="Pfam" id="PF07992">
    <property type="entry name" value="Pyr_redox_2"/>
    <property type="match status" value="1"/>
</dbReference>
<reference evidence="7 8" key="1">
    <citation type="submission" date="2014-11" db="EMBL/GenBank/DDBJ databases">
        <title>Whole genome shotgun sequence of Sphingomonas parapaucimobilis NBRC 15100.</title>
        <authorList>
            <person name="Katano-Makiyama Y."/>
            <person name="Hosoyama A."/>
            <person name="Hashimoto M."/>
            <person name="Hosoyama Y."/>
            <person name="Noguchi M."/>
            <person name="Numata M."/>
            <person name="Tsuchikane K."/>
            <person name="Hirakata S."/>
            <person name="Uohara A."/>
            <person name="Shimodaira J."/>
            <person name="Ohji S."/>
            <person name="Ichikawa N."/>
            <person name="Kimura A."/>
            <person name="Yamazoe A."/>
            <person name="Fujita N."/>
        </authorList>
    </citation>
    <scope>NUCLEOTIDE SEQUENCE [LARGE SCALE GENOMIC DNA]</scope>
    <source>
        <strain evidence="7 8">NBRC 15100</strain>
    </source>
</reference>
<dbReference type="GO" id="GO:0005737">
    <property type="term" value="C:cytoplasm"/>
    <property type="evidence" value="ECO:0007669"/>
    <property type="project" value="TreeGrafter"/>
</dbReference>
<gene>
    <name evidence="7" type="ORF">SP5_010_00380</name>
</gene>
<evidence type="ECO:0000256" key="3">
    <source>
        <dbReference type="ARBA" id="ARBA00022827"/>
    </source>
</evidence>
<evidence type="ECO:0000313" key="7">
    <source>
        <dbReference type="EMBL" id="GAL99746.1"/>
    </source>
</evidence>
<evidence type="ECO:0000259" key="6">
    <source>
        <dbReference type="Pfam" id="PF14759"/>
    </source>
</evidence>
<organism evidence="7 8">
    <name type="scientific">Sphingomonas parapaucimobilis NBRC 15100</name>
    <dbReference type="NCBI Taxonomy" id="1219049"/>
    <lineage>
        <taxon>Bacteria</taxon>
        <taxon>Pseudomonadati</taxon>
        <taxon>Pseudomonadota</taxon>
        <taxon>Alphaproteobacteria</taxon>
        <taxon>Sphingomonadales</taxon>
        <taxon>Sphingomonadaceae</taxon>
        <taxon>Sphingomonas</taxon>
    </lineage>
</organism>
<evidence type="ECO:0000313" key="8">
    <source>
        <dbReference type="Proteomes" id="UP000032305"/>
    </source>
</evidence>
<name>A0A0A1W3I5_9SPHN</name>
<dbReference type="SUPFAM" id="SSF55424">
    <property type="entry name" value="FAD/NAD-linked reductases, dimerisation (C-terminal) domain"/>
    <property type="match status" value="1"/>
</dbReference>
<dbReference type="PANTHER" id="PTHR43557:SF2">
    <property type="entry name" value="RIESKE DOMAIN-CONTAINING PROTEIN-RELATED"/>
    <property type="match status" value="1"/>
</dbReference>
<accession>A0A0A1W3I5</accession>
<dbReference type="Proteomes" id="UP000032305">
    <property type="component" value="Unassembled WGS sequence"/>
</dbReference>
<dbReference type="PANTHER" id="PTHR43557">
    <property type="entry name" value="APOPTOSIS-INDUCING FACTOR 1"/>
    <property type="match status" value="1"/>
</dbReference>
<evidence type="ECO:0000256" key="2">
    <source>
        <dbReference type="ARBA" id="ARBA00022630"/>
    </source>
</evidence>
<dbReference type="PRINTS" id="PR00411">
    <property type="entry name" value="PNDRDTASEI"/>
</dbReference>
<keyword evidence="3" id="KW-0274">FAD</keyword>
<dbReference type="InterPro" id="IPR036188">
    <property type="entry name" value="FAD/NAD-bd_sf"/>
</dbReference>
<dbReference type="Gene3D" id="3.50.50.60">
    <property type="entry name" value="FAD/NAD(P)-binding domain"/>
    <property type="match status" value="2"/>
</dbReference>
<dbReference type="SUPFAM" id="SSF51905">
    <property type="entry name" value="FAD/NAD(P)-binding domain"/>
    <property type="match status" value="2"/>
</dbReference>
<sequence>MTDMHNPSYDIVIVGTGHAGAQAAIALRQEGFEGTIAMIGEEAWPPYERPPLSKEYLAGDKPFERILIRPERFWEDRAITLRLGERVVAVDAGARCLTTAAGIVIDYGTLIWAAGGHARRLDCGGHDLTGVHSVRTRADVDRLIAELPAVQEVVVIGGGYIGLEAAAVLSKFGKAVTIIEAQDRVLARVAGAALSRFYEAEHRAHGVTVRLNESVACIEGEGCVSGVRLADGTVLPAQMAIVGIGIIPAVEPLIAAGAASGNGVTVDAQGRTSLPHIYAVGDCAAHANAFADGAVIRLESVQNAHDQATVAARTIMGREVAYHAVPWFWSNQYDLKLQTVGLSTGHDQAILRGDPATRSFSVVYLRQGRVIALDCVNAMRDFVQGKALVADGATVPVEALADAGRPLKTLWPLPIS</sequence>
<evidence type="ECO:0000256" key="4">
    <source>
        <dbReference type="ARBA" id="ARBA00023002"/>
    </source>
</evidence>
<keyword evidence="8" id="KW-1185">Reference proteome</keyword>
<comment type="caution">
    <text evidence="7">The sequence shown here is derived from an EMBL/GenBank/DDBJ whole genome shotgun (WGS) entry which is preliminary data.</text>
</comment>
<dbReference type="RefSeq" id="WP_052811371.1">
    <property type="nucleotide sequence ID" value="NZ_BBPI01000010.1"/>
</dbReference>
<dbReference type="PRINTS" id="PR00368">
    <property type="entry name" value="FADPNR"/>
</dbReference>
<comment type="cofactor">
    <cofactor evidence="1">
        <name>FAD</name>
        <dbReference type="ChEBI" id="CHEBI:57692"/>
    </cofactor>
</comment>
<keyword evidence="4" id="KW-0560">Oxidoreductase</keyword>
<dbReference type="Pfam" id="PF14759">
    <property type="entry name" value="Reductase_C"/>
    <property type="match status" value="1"/>
</dbReference>
<dbReference type="EMBL" id="BBPI01000010">
    <property type="protein sequence ID" value="GAL99746.1"/>
    <property type="molecule type" value="Genomic_DNA"/>
</dbReference>
<dbReference type="eggNOG" id="COG1251">
    <property type="taxonomic scope" value="Bacteria"/>
</dbReference>
<dbReference type="InterPro" id="IPR023753">
    <property type="entry name" value="FAD/NAD-binding_dom"/>
</dbReference>
<feature type="domain" description="FAD/NAD(P)-binding" evidence="5">
    <location>
        <begin position="9"/>
        <end position="308"/>
    </location>
</feature>
<dbReference type="GO" id="GO:0016651">
    <property type="term" value="F:oxidoreductase activity, acting on NAD(P)H"/>
    <property type="evidence" value="ECO:0007669"/>
    <property type="project" value="TreeGrafter"/>
</dbReference>
<dbReference type="InterPro" id="IPR016156">
    <property type="entry name" value="FAD/NAD-linked_Rdtase_dimer_sf"/>
</dbReference>
<dbReference type="InterPro" id="IPR050446">
    <property type="entry name" value="FAD-oxidoreductase/Apoptosis"/>
</dbReference>
<keyword evidence="2" id="KW-0285">Flavoprotein</keyword>
<feature type="domain" description="Reductase C-terminal" evidence="6">
    <location>
        <begin position="327"/>
        <end position="410"/>
    </location>
</feature>
<dbReference type="Gene3D" id="3.30.390.30">
    <property type="match status" value="1"/>
</dbReference>
<proteinExistence type="predicted"/>
<dbReference type="AlphaFoldDB" id="A0A0A1W3I5"/>